<dbReference type="PANTHER" id="PTHR33221">
    <property type="entry name" value="WINGED HELIX-TURN-HELIX TRANSCRIPTIONAL REGULATOR, RRF2 FAMILY"/>
    <property type="match status" value="1"/>
</dbReference>
<dbReference type="PANTHER" id="PTHR33221:SF15">
    <property type="entry name" value="HTH-TYPE TRANSCRIPTIONAL REGULATOR YWGB-RELATED"/>
    <property type="match status" value="1"/>
</dbReference>
<organism evidence="1">
    <name type="scientific">hydrothermal vent metagenome</name>
    <dbReference type="NCBI Taxonomy" id="652676"/>
    <lineage>
        <taxon>unclassified sequences</taxon>
        <taxon>metagenomes</taxon>
        <taxon>ecological metagenomes</taxon>
    </lineage>
</organism>
<evidence type="ECO:0000313" key="1">
    <source>
        <dbReference type="EMBL" id="VAX33039.1"/>
    </source>
</evidence>
<dbReference type="GO" id="GO:0003700">
    <property type="term" value="F:DNA-binding transcription factor activity"/>
    <property type="evidence" value="ECO:0007669"/>
    <property type="project" value="TreeGrafter"/>
</dbReference>
<proteinExistence type="predicted"/>
<dbReference type="Gene3D" id="1.10.10.10">
    <property type="entry name" value="Winged helix-like DNA-binding domain superfamily/Winged helix DNA-binding domain"/>
    <property type="match status" value="1"/>
</dbReference>
<protein>
    <recommendedName>
        <fullName evidence="2">Rrf2 family transcriptional regulator</fullName>
    </recommendedName>
</protein>
<dbReference type="GO" id="GO:0005829">
    <property type="term" value="C:cytosol"/>
    <property type="evidence" value="ECO:0007669"/>
    <property type="project" value="TreeGrafter"/>
</dbReference>
<evidence type="ECO:0008006" key="2">
    <source>
        <dbReference type="Google" id="ProtNLM"/>
    </source>
</evidence>
<sequence length="146" mass="16212">MRFISAKGEYAILAMLALSLHPGEKPLQVKSIAEKKSIPPRFLEQVMSALKKKGLVESVRGPYGGYRLTRSPNKIYFGEVIQAVEGPISAKDLSSARNGSVEQIVLKEVYAEINDALEAHLNSISLEALCLRTKEKEEKDVLMFHI</sequence>
<dbReference type="SUPFAM" id="SSF46785">
    <property type="entry name" value="Winged helix' DNA-binding domain"/>
    <property type="match status" value="1"/>
</dbReference>
<dbReference type="InterPro" id="IPR030489">
    <property type="entry name" value="TR_Rrf2-type_CS"/>
</dbReference>
<dbReference type="InterPro" id="IPR036388">
    <property type="entry name" value="WH-like_DNA-bd_sf"/>
</dbReference>
<dbReference type="InterPro" id="IPR000944">
    <property type="entry name" value="Tscrpt_reg_Rrf2"/>
</dbReference>
<gene>
    <name evidence="1" type="ORF">MNBD_NITROSPIRAE01-143</name>
</gene>
<dbReference type="Pfam" id="PF02082">
    <property type="entry name" value="Rrf2"/>
    <property type="match status" value="1"/>
</dbReference>
<dbReference type="InterPro" id="IPR036390">
    <property type="entry name" value="WH_DNA-bd_sf"/>
</dbReference>
<dbReference type="PROSITE" id="PS51197">
    <property type="entry name" value="HTH_RRF2_2"/>
    <property type="match status" value="1"/>
</dbReference>
<accession>A0A3B1CSQ4</accession>
<dbReference type="EMBL" id="UOGF01000101">
    <property type="protein sequence ID" value="VAX33039.1"/>
    <property type="molecule type" value="Genomic_DNA"/>
</dbReference>
<reference evidence="1" key="1">
    <citation type="submission" date="2018-06" db="EMBL/GenBank/DDBJ databases">
        <authorList>
            <person name="Zhirakovskaya E."/>
        </authorList>
    </citation>
    <scope>NUCLEOTIDE SEQUENCE</scope>
</reference>
<name>A0A3B1CSQ4_9ZZZZ</name>
<dbReference type="NCBIfam" id="TIGR00738">
    <property type="entry name" value="rrf2_super"/>
    <property type="match status" value="1"/>
</dbReference>
<dbReference type="AlphaFoldDB" id="A0A3B1CSQ4"/>
<dbReference type="PROSITE" id="PS01332">
    <property type="entry name" value="HTH_RRF2_1"/>
    <property type="match status" value="1"/>
</dbReference>